<dbReference type="Pfam" id="PF05643">
    <property type="entry name" value="GNA1162-like"/>
    <property type="match status" value="1"/>
</dbReference>
<evidence type="ECO:0000256" key="1">
    <source>
        <dbReference type="SAM" id="SignalP"/>
    </source>
</evidence>
<dbReference type="Gene3D" id="3.40.50.10610">
    <property type="entry name" value="ABC-type transport auxiliary lipoprotein component"/>
    <property type="match status" value="1"/>
</dbReference>
<sequence>MRLSTHIKTLALAMTVALTGCATTAPYDYSALRASKPASILVMPALNQSPEVNAPAGVLSQITLPLAEAGYYVLPVAVTEEMFRQNGIVSADDAQELPVAKLREIFGADAALYLNIRNYGTSYAVISSASVVTLDAKLVDLRTGTQLWDGSATASSAEGQSSGGGLVGILVTALLNQILDTMNDRSVQIASIANQRLLSPMAQRGLLPGPRSPDYGKPRN</sequence>
<feature type="chain" id="PRO_5010209084" description="Lipoprotein" evidence="1">
    <location>
        <begin position="25"/>
        <end position="220"/>
    </location>
</feature>
<gene>
    <name evidence="2" type="ORF">SAMN05421547_102463</name>
</gene>
<feature type="signal peptide" evidence="1">
    <location>
        <begin position="1"/>
        <end position="24"/>
    </location>
</feature>
<accession>A0A1H3H300</accession>
<evidence type="ECO:0000313" key="2">
    <source>
        <dbReference type="EMBL" id="SDY09831.1"/>
    </source>
</evidence>
<reference evidence="2 3" key="1">
    <citation type="submission" date="2016-10" db="EMBL/GenBank/DDBJ databases">
        <authorList>
            <person name="de Groot N.N."/>
        </authorList>
    </citation>
    <scope>NUCLEOTIDE SEQUENCE [LARGE SCALE GENOMIC DNA]</scope>
    <source>
        <strain evidence="2 3">LMG 24775</strain>
    </source>
</reference>
<name>A0A1H3H300_9BURK</name>
<evidence type="ECO:0008006" key="4">
    <source>
        <dbReference type="Google" id="ProtNLM"/>
    </source>
</evidence>
<dbReference type="RefSeq" id="WP_017407772.1">
    <property type="nucleotide sequence ID" value="NZ_CP069318.1"/>
</dbReference>
<evidence type="ECO:0000313" key="3">
    <source>
        <dbReference type="Proteomes" id="UP000183417"/>
    </source>
</evidence>
<keyword evidence="1" id="KW-0732">Signal</keyword>
<protein>
    <recommendedName>
        <fullName evidence="4">Lipoprotein</fullName>
    </recommendedName>
</protein>
<dbReference type="Proteomes" id="UP000183417">
    <property type="component" value="Unassembled WGS sequence"/>
</dbReference>
<dbReference type="AlphaFoldDB" id="A0A1H3H300"/>
<dbReference type="EMBL" id="FNPE01000002">
    <property type="protein sequence ID" value="SDY09831.1"/>
    <property type="molecule type" value="Genomic_DNA"/>
</dbReference>
<dbReference type="PROSITE" id="PS51257">
    <property type="entry name" value="PROKAR_LIPOPROTEIN"/>
    <property type="match status" value="1"/>
</dbReference>
<dbReference type="InterPro" id="IPR008517">
    <property type="entry name" value="GNA1162-like"/>
</dbReference>
<organism evidence="2 3">
    <name type="scientific">Delftia lacustris</name>
    <dbReference type="NCBI Taxonomy" id="558537"/>
    <lineage>
        <taxon>Bacteria</taxon>
        <taxon>Pseudomonadati</taxon>
        <taxon>Pseudomonadota</taxon>
        <taxon>Betaproteobacteria</taxon>
        <taxon>Burkholderiales</taxon>
        <taxon>Comamonadaceae</taxon>
        <taxon>Delftia</taxon>
    </lineage>
</organism>
<proteinExistence type="predicted"/>
<dbReference type="GeneID" id="94690589"/>